<accession>A0ACA9KRU3</accession>
<evidence type="ECO:0000313" key="2">
    <source>
        <dbReference type="Proteomes" id="UP000789702"/>
    </source>
</evidence>
<sequence length="92" mass="10781">MDTLQNLISTYGDVTNQEIPNNQLIQDLNERPLRNSQITNLESQNLPIYTSPDNIQEKAPIFNNCQFQNVLKKYKYYDAFHFILNFNNAIVN</sequence>
<organism evidence="1 2">
    <name type="scientific">Dentiscutata heterogama</name>
    <dbReference type="NCBI Taxonomy" id="1316150"/>
    <lineage>
        <taxon>Eukaryota</taxon>
        <taxon>Fungi</taxon>
        <taxon>Fungi incertae sedis</taxon>
        <taxon>Mucoromycota</taxon>
        <taxon>Glomeromycotina</taxon>
        <taxon>Glomeromycetes</taxon>
        <taxon>Diversisporales</taxon>
        <taxon>Gigasporaceae</taxon>
        <taxon>Dentiscutata</taxon>
    </lineage>
</organism>
<name>A0ACA9KRU3_9GLOM</name>
<reference evidence="1" key="1">
    <citation type="submission" date="2021-06" db="EMBL/GenBank/DDBJ databases">
        <authorList>
            <person name="Kallberg Y."/>
            <person name="Tangrot J."/>
            <person name="Rosling A."/>
        </authorList>
    </citation>
    <scope>NUCLEOTIDE SEQUENCE</scope>
    <source>
        <strain evidence="1">IL203A</strain>
    </source>
</reference>
<comment type="caution">
    <text evidence="1">The sequence shown here is derived from an EMBL/GenBank/DDBJ whole genome shotgun (WGS) entry which is preliminary data.</text>
</comment>
<protein>
    <submittedName>
        <fullName evidence="1">16745_t:CDS:1</fullName>
    </submittedName>
</protein>
<evidence type="ECO:0000313" key="1">
    <source>
        <dbReference type="EMBL" id="CAG8489921.1"/>
    </source>
</evidence>
<proteinExistence type="predicted"/>
<dbReference type="Proteomes" id="UP000789702">
    <property type="component" value="Unassembled WGS sequence"/>
</dbReference>
<keyword evidence="2" id="KW-1185">Reference proteome</keyword>
<dbReference type="EMBL" id="CAJVPU010001852">
    <property type="protein sequence ID" value="CAG8489921.1"/>
    <property type="molecule type" value="Genomic_DNA"/>
</dbReference>
<gene>
    <name evidence="1" type="ORF">DHETER_LOCUS2510</name>
</gene>